<proteinExistence type="predicted"/>
<dbReference type="AlphaFoldDB" id="A0A162J248"/>
<organism evidence="2 3">
    <name type="scientific">Rathayibacter tanaceti</name>
    <dbReference type="NCBI Taxonomy" id="1671680"/>
    <lineage>
        <taxon>Bacteria</taxon>
        <taxon>Bacillati</taxon>
        <taxon>Actinomycetota</taxon>
        <taxon>Actinomycetes</taxon>
        <taxon>Micrococcales</taxon>
        <taxon>Microbacteriaceae</taxon>
        <taxon>Rathayibacter</taxon>
    </lineage>
</organism>
<dbReference type="InterPro" id="IPR036291">
    <property type="entry name" value="NAD(P)-bd_dom_sf"/>
</dbReference>
<dbReference type="EC" id="1.-.-.-" evidence="2"/>
<dbReference type="GO" id="GO:0016491">
    <property type="term" value="F:oxidoreductase activity"/>
    <property type="evidence" value="ECO:0007669"/>
    <property type="project" value="UniProtKB-KW"/>
</dbReference>
<dbReference type="PATRIC" id="fig|1671680.3.peg.1904"/>
<gene>
    <name evidence="2" type="primary">ydaD_2</name>
    <name evidence="2" type="ORF">ACH61_01789</name>
</gene>
<dbReference type="RefSeq" id="WP_236713605.1">
    <property type="nucleotide sequence ID" value="NZ_LIIN01000055.1"/>
</dbReference>
<dbReference type="SUPFAM" id="SSF51735">
    <property type="entry name" value="NAD(P)-binding Rossmann-fold domains"/>
    <property type="match status" value="1"/>
</dbReference>
<evidence type="ECO:0000313" key="2">
    <source>
        <dbReference type="EMBL" id="KZX21087.1"/>
    </source>
</evidence>
<evidence type="ECO:0000313" key="3">
    <source>
        <dbReference type="Proteomes" id="UP000076717"/>
    </source>
</evidence>
<feature type="compositionally biased region" description="Basic and acidic residues" evidence="1">
    <location>
        <begin position="116"/>
        <end position="125"/>
    </location>
</feature>
<keyword evidence="3" id="KW-1185">Reference proteome</keyword>
<reference evidence="2 3" key="1">
    <citation type="submission" date="2015-08" db="EMBL/GenBank/DDBJ databases">
        <title>Draft Genome Sequence of Rathayibacter sp. Strain VKM Ac-2596 Isolated from Leaf Gall Induced by Plant-Parasitic Nematodes.</title>
        <authorList>
            <person name="Vasilenko O.V."/>
            <person name="Starodumova I.P."/>
            <person name="Tarlachkov S.V."/>
            <person name="Dorofeeva L.V."/>
            <person name="Evtushenko L.I."/>
        </authorList>
    </citation>
    <scope>NUCLEOTIDE SEQUENCE [LARGE SCALE GENOMIC DNA]</scope>
    <source>
        <strain evidence="2 3">VKM Ac-2596</strain>
    </source>
</reference>
<dbReference type="EMBL" id="LIIN01000055">
    <property type="protein sequence ID" value="KZX21087.1"/>
    <property type="molecule type" value="Genomic_DNA"/>
</dbReference>
<sequence length="238" mass="25486">MLHHPRPRSPSDSDAVVDAAVVHDDDLERGEGLLAQKVEQSLEMAGVVLDGDDDRDAPVIHPSSQRDRRRERAHRHTSRPRPGPVVRLLRRRDSYWDRNGSSIAPAAGGSAAPKGTGDDLPRGPRDGQTTRTIVAASDSGIGRATTVALVDAGMDVGITWHSDEEGEEDTAEEVRSHGCHGEIAPGHHRARPAGDVIDDVADRLGGLDVFVANAGGGGMRLTGPLADSHLRQDDWWDA</sequence>
<dbReference type="InterPro" id="IPR002347">
    <property type="entry name" value="SDR_fam"/>
</dbReference>
<feature type="region of interest" description="Disordered" evidence="1">
    <location>
        <begin position="45"/>
        <end position="128"/>
    </location>
</feature>
<feature type="compositionally biased region" description="Low complexity" evidence="1">
    <location>
        <begin position="100"/>
        <end position="115"/>
    </location>
</feature>
<comment type="caution">
    <text evidence="2">The sequence shown here is derived from an EMBL/GenBank/DDBJ whole genome shotgun (WGS) entry which is preliminary data.</text>
</comment>
<accession>A0A162J248</accession>
<protein>
    <submittedName>
        <fullName evidence="2">General stress protein 39</fullName>
        <ecNumber evidence="2">1.-.-.-</ecNumber>
    </submittedName>
</protein>
<evidence type="ECO:0000256" key="1">
    <source>
        <dbReference type="SAM" id="MobiDB-lite"/>
    </source>
</evidence>
<dbReference type="Proteomes" id="UP000076717">
    <property type="component" value="Unassembled WGS sequence"/>
</dbReference>
<dbReference type="Pfam" id="PF13561">
    <property type="entry name" value="adh_short_C2"/>
    <property type="match status" value="1"/>
</dbReference>
<name>A0A162J248_9MICO</name>
<keyword evidence="2" id="KW-0560">Oxidoreductase</keyword>
<dbReference type="Gene3D" id="3.40.50.720">
    <property type="entry name" value="NAD(P)-binding Rossmann-like Domain"/>
    <property type="match status" value="1"/>
</dbReference>